<feature type="domain" description="F-box" evidence="2">
    <location>
        <begin position="22"/>
        <end position="65"/>
    </location>
</feature>
<dbReference type="GeneID" id="83209988"/>
<dbReference type="Gene3D" id="1.20.1280.50">
    <property type="match status" value="1"/>
</dbReference>
<keyword evidence="4" id="KW-1185">Reference proteome</keyword>
<reference evidence="3 4" key="1">
    <citation type="submission" date="2023-03" db="EMBL/GenBank/DDBJ databases">
        <title>Genome sequence of Lichtheimia ornata CBS 291.66.</title>
        <authorList>
            <person name="Mohabir J.T."/>
            <person name="Shea T.P."/>
            <person name="Kurbessoian T."/>
            <person name="Berby B."/>
            <person name="Fontaine J."/>
            <person name="Livny J."/>
            <person name="Gnirke A."/>
            <person name="Stajich J.E."/>
            <person name="Cuomo C.A."/>
        </authorList>
    </citation>
    <scope>NUCLEOTIDE SEQUENCE [LARGE SCALE GENOMIC DNA]</scope>
    <source>
        <strain evidence="3">CBS 291.66</strain>
    </source>
</reference>
<evidence type="ECO:0000313" key="3">
    <source>
        <dbReference type="EMBL" id="KAJ8661763.1"/>
    </source>
</evidence>
<dbReference type="EMBL" id="JARTCD010000007">
    <property type="protein sequence ID" value="KAJ8661763.1"/>
    <property type="molecule type" value="Genomic_DNA"/>
</dbReference>
<accession>A0AAD7Y1Y2</accession>
<comment type="caution">
    <text evidence="3">The sequence shown here is derived from an EMBL/GenBank/DDBJ whole genome shotgun (WGS) entry which is preliminary data.</text>
</comment>
<dbReference type="InterPro" id="IPR032675">
    <property type="entry name" value="LRR_dom_sf"/>
</dbReference>
<proteinExistence type="predicted"/>
<feature type="region of interest" description="Disordered" evidence="1">
    <location>
        <begin position="248"/>
        <end position="271"/>
    </location>
</feature>
<dbReference type="InterPro" id="IPR001810">
    <property type="entry name" value="F-box_dom"/>
</dbReference>
<dbReference type="InterPro" id="IPR036047">
    <property type="entry name" value="F-box-like_dom_sf"/>
</dbReference>
<name>A0AAD7Y1Y2_9FUNG</name>
<dbReference type="AlphaFoldDB" id="A0AAD7Y1Y2"/>
<organism evidence="3 4">
    <name type="scientific">Lichtheimia ornata</name>
    <dbReference type="NCBI Taxonomy" id="688661"/>
    <lineage>
        <taxon>Eukaryota</taxon>
        <taxon>Fungi</taxon>
        <taxon>Fungi incertae sedis</taxon>
        <taxon>Mucoromycota</taxon>
        <taxon>Mucoromycotina</taxon>
        <taxon>Mucoromycetes</taxon>
        <taxon>Mucorales</taxon>
        <taxon>Lichtheimiaceae</taxon>
        <taxon>Lichtheimia</taxon>
    </lineage>
</organism>
<evidence type="ECO:0000259" key="2">
    <source>
        <dbReference type="Pfam" id="PF12937"/>
    </source>
</evidence>
<dbReference type="RefSeq" id="XP_058346676.1">
    <property type="nucleotide sequence ID" value="XM_058482652.1"/>
</dbReference>
<dbReference type="Pfam" id="PF12937">
    <property type="entry name" value="F-box-like"/>
    <property type="match status" value="1"/>
</dbReference>
<evidence type="ECO:0000256" key="1">
    <source>
        <dbReference type="SAM" id="MobiDB-lite"/>
    </source>
</evidence>
<dbReference type="SUPFAM" id="SSF52047">
    <property type="entry name" value="RNI-like"/>
    <property type="match status" value="1"/>
</dbReference>
<gene>
    <name evidence="3" type="ORF">O0I10_002571</name>
</gene>
<evidence type="ECO:0000313" key="4">
    <source>
        <dbReference type="Proteomes" id="UP001234581"/>
    </source>
</evidence>
<dbReference type="SUPFAM" id="SSF81383">
    <property type="entry name" value="F-box domain"/>
    <property type="match status" value="1"/>
</dbReference>
<protein>
    <recommendedName>
        <fullName evidence="2">F-box domain-containing protein</fullName>
    </recommendedName>
</protein>
<dbReference type="Gene3D" id="3.80.10.10">
    <property type="entry name" value="Ribonuclease Inhibitor"/>
    <property type="match status" value="1"/>
</dbReference>
<sequence length="677" mass="78039">MLQHHDDDDPPPQQPQPLLSGWGLLPHDLLLSIDNYLFPEDRYACLYVCRQWYSVFSTLFYTRVTVTSPYQCIQLCEHLDTVGDVIKELDIQLCTDDLEKWAHPLPSRCPSLRVLRVSTFTIPPSSTTSPTITTSSPHHHHHQQSDEYYTPYRNILGATIDKCWTLPSQCLTTLSLSIRQLEKDSVLRMTSQLPRLTNLYLNWINGSWNTSDMDKVHAHCQELTHVWISAETFITQANHVIQLADDDDDPEAHLDQEDHHHHHHHHQPSNNDLIQQLFPKAAAGPAAPHLVDFHLSIYRGLSEHMCDWFVYAARNYPQLEAFALEMRPKHQDRVGERPFEYDLLDMLMTYKWTRRIWKQAALPALRLLFESCTQLRSIHLFQLYLPRHFLEALFKSRLEMETFGSTCNIHSIWRVDSSNWFFCSTLVTLSLQACVTAPATNKTFMRFLTSMPCLRHLRLARYESFSLDALMHACPDLESLTLDGMPLLEKEENKLDEDDEDSSTKEVRLHTLVIQHAIISETFFKHVRPGLTSLKMRHCAVIGGGSSTCCAQVPIPTEVDLTSITLDQMMFEQPTCDRKMVKVSGRLQRFAVIGIKTTSSKYQWYDLRPDSLLSQQDERVLGIRPCNENKCLIEEENDNNNDDANDHNNTAFGLHVNCGSVERVLVDGKRLLDRPML</sequence>
<dbReference type="Proteomes" id="UP001234581">
    <property type="component" value="Unassembled WGS sequence"/>
</dbReference>